<keyword evidence="6" id="KW-1185">Reference proteome</keyword>
<gene>
    <name evidence="5" type="ORF">KABACHOK_03880</name>
</gene>
<evidence type="ECO:0000256" key="2">
    <source>
        <dbReference type="ARBA" id="ARBA00022638"/>
    </source>
</evidence>
<protein>
    <recommendedName>
        <fullName evidence="4">Lysozyme</fullName>
        <ecNumber evidence="4">3.2.1.17</ecNumber>
    </recommendedName>
</protein>
<dbReference type="Gene3D" id="1.10.530.40">
    <property type="match status" value="1"/>
</dbReference>
<evidence type="ECO:0000256" key="1">
    <source>
        <dbReference type="ARBA" id="ARBA00022529"/>
    </source>
</evidence>
<dbReference type="InterPro" id="IPR023346">
    <property type="entry name" value="Lysozyme-like_dom_sf"/>
</dbReference>
<organism evidence="5 6">
    <name type="scientific">Brevundimonas phage vB_BpoS-Kabachok</name>
    <dbReference type="NCBI Taxonomy" id="2948600"/>
    <lineage>
        <taxon>Viruses</taxon>
        <taxon>Duplodnaviria</taxon>
        <taxon>Heunggongvirae</taxon>
        <taxon>Uroviricota</taxon>
        <taxon>Caudoviricetes</taxon>
        <taxon>Jeanschmidtviridae</taxon>
        <taxon>Marchewkavirus</taxon>
        <taxon>Marchewkavirus kabachok</taxon>
    </lineage>
</organism>
<accession>A0A9E7MP12</accession>
<dbReference type="EC" id="3.2.1.17" evidence="4"/>
<reference evidence="5" key="1">
    <citation type="submission" date="2022-05" db="EMBL/GenBank/DDBJ databases">
        <authorList>
            <person name="Friedrich I."/>
            <person name="Poehlein A."/>
            <person name="Schneider D."/>
            <person name="Hertel R."/>
            <person name="Daniel R."/>
        </authorList>
    </citation>
    <scope>NUCLEOTIDE SEQUENCE</scope>
</reference>
<evidence type="ECO:0000313" key="6">
    <source>
        <dbReference type="Proteomes" id="UP001056685"/>
    </source>
</evidence>
<proteinExistence type="inferred from homology"/>
<dbReference type="InterPro" id="IPR023347">
    <property type="entry name" value="Lysozyme_dom_sf"/>
</dbReference>
<dbReference type="CDD" id="cd00737">
    <property type="entry name" value="lyz_endolysin_autolysin"/>
    <property type="match status" value="1"/>
</dbReference>
<dbReference type="GO" id="GO:0031640">
    <property type="term" value="P:killing of cells of another organism"/>
    <property type="evidence" value="ECO:0007669"/>
    <property type="project" value="UniProtKB-KW"/>
</dbReference>
<keyword evidence="4" id="KW-0378">Hydrolase</keyword>
<sequence length="202" mass="22315">MQISSEGLKLIQSTEQFEAEPYYCSAHVSTIGWGHALTTPSGQIIDYDIFGRARADQLTREAMQRMFGKQRITVAEADALLTDDLKRYVAEVNRIADARTYQGEFDAMVSMCFNIGTAGFRSSAVARLHAQGARKVGNISMSGLAAQSKAKAEPVNIQIAFARWSNANGKWALGLYRRRLAELMVYGGHPAAQSLQTAWSYR</sequence>
<dbReference type="InterPro" id="IPR002196">
    <property type="entry name" value="Glyco_hydro_24"/>
</dbReference>
<keyword evidence="1 4" id="KW-0929">Antimicrobial</keyword>
<dbReference type="Proteomes" id="UP001056685">
    <property type="component" value="Segment"/>
</dbReference>
<comment type="catalytic activity">
    <reaction evidence="4">
        <text>Hydrolysis of (1-&gt;4)-beta-linkages between N-acetylmuramic acid and N-acetyl-D-glucosamine residues in a peptidoglycan and between N-acetyl-D-glucosamine residues in chitodextrins.</text>
        <dbReference type="EC" id="3.2.1.17"/>
    </reaction>
</comment>
<evidence type="ECO:0000256" key="4">
    <source>
        <dbReference type="RuleBase" id="RU003788"/>
    </source>
</evidence>
<comment type="similarity">
    <text evidence="4">Belongs to the glycosyl hydrolase 24 family.</text>
</comment>
<dbReference type="PANTHER" id="PTHR38107:SF3">
    <property type="entry name" value="LYSOZYME RRRD-RELATED"/>
    <property type="match status" value="1"/>
</dbReference>
<dbReference type="GO" id="GO:0042742">
    <property type="term" value="P:defense response to bacterium"/>
    <property type="evidence" value="ECO:0007669"/>
    <property type="project" value="UniProtKB-KW"/>
</dbReference>
<dbReference type="SUPFAM" id="SSF53955">
    <property type="entry name" value="Lysozyme-like"/>
    <property type="match status" value="1"/>
</dbReference>
<keyword evidence="2 4" id="KW-0081">Bacteriolytic enzyme</keyword>
<name>A0A9E7MP12_9CAUD</name>
<evidence type="ECO:0000256" key="3">
    <source>
        <dbReference type="ARBA" id="ARBA00023200"/>
    </source>
</evidence>
<dbReference type="PANTHER" id="PTHR38107">
    <property type="match status" value="1"/>
</dbReference>
<evidence type="ECO:0000313" key="5">
    <source>
        <dbReference type="EMBL" id="USN14221.1"/>
    </source>
</evidence>
<dbReference type="GO" id="GO:0016998">
    <property type="term" value="P:cell wall macromolecule catabolic process"/>
    <property type="evidence" value="ECO:0007669"/>
    <property type="project" value="InterPro"/>
</dbReference>
<keyword evidence="4" id="KW-0326">Glycosidase</keyword>
<keyword evidence="3" id="KW-1035">Host cytoplasm</keyword>
<dbReference type="GO" id="GO:0009253">
    <property type="term" value="P:peptidoglycan catabolic process"/>
    <property type="evidence" value="ECO:0007669"/>
    <property type="project" value="InterPro"/>
</dbReference>
<dbReference type="Pfam" id="PF00959">
    <property type="entry name" value="Phage_lysozyme"/>
    <property type="match status" value="1"/>
</dbReference>
<dbReference type="GO" id="GO:0003796">
    <property type="term" value="F:lysozyme activity"/>
    <property type="evidence" value="ECO:0007669"/>
    <property type="project" value="UniProtKB-EC"/>
</dbReference>
<dbReference type="InterPro" id="IPR033907">
    <property type="entry name" value="Endolysin_autolysin"/>
</dbReference>
<dbReference type="EMBL" id="ON529852">
    <property type="protein sequence ID" value="USN14221.1"/>
    <property type="molecule type" value="Genomic_DNA"/>
</dbReference>
<dbReference type="InterPro" id="IPR051018">
    <property type="entry name" value="Bacteriophage_GH24"/>
</dbReference>